<dbReference type="GO" id="GO:0000156">
    <property type="term" value="F:phosphorelay response regulator activity"/>
    <property type="evidence" value="ECO:0007669"/>
    <property type="project" value="InterPro"/>
</dbReference>
<dbReference type="InterPro" id="IPR046947">
    <property type="entry name" value="LytR-like"/>
</dbReference>
<protein>
    <submittedName>
        <fullName evidence="2">ABC transporter ATP-binding protein</fullName>
    </submittedName>
</protein>
<dbReference type="PANTHER" id="PTHR37299">
    <property type="entry name" value="TRANSCRIPTIONAL REGULATOR-RELATED"/>
    <property type="match status" value="1"/>
</dbReference>
<accession>A0A0K9F9G0</accession>
<feature type="domain" description="HTH LytTR-type" evidence="1">
    <location>
        <begin position="212"/>
        <end position="318"/>
    </location>
</feature>
<dbReference type="RefSeq" id="WP_049667257.1">
    <property type="nucleotide sequence ID" value="NZ_LFXJ01000006.1"/>
</dbReference>
<keyword evidence="2" id="KW-0547">Nucleotide-binding</keyword>
<dbReference type="GO" id="GO:0016887">
    <property type="term" value="F:ATP hydrolysis activity"/>
    <property type="evidence" value="ECO:0007669"/>
    <property type="project" value="InterPro"/>
</dbReference>
<dbReference type="GO" id="GO:0003677">
    <property type="term" value="F:DNA binding"/>
    <property type="evidence" value="ECO:0007669"/>
    <property type="project" value="InterPro"/>
</dbReference>
<name>A0A0K9F9G0_9BACI</name>
<dbReference type="Pfam" id="PF00005">
    <property type="entry name" value="ABC_tran"/>
    <property type="match status" value="1"/>
</dbReference>
<dbReference type="InterPro" id="IPR007492">
    <property type="entry name" value="LytTR_DNA-bd_dom"/>
</dbReference>
<dbReference type="PROSITE" id="PS50930">
    <property type="entry name" value="HTH_LYTTR"/>
    <property type="match status" value="1"/>
</dbReference>
<dbReference type="EMBL" id="LFXJ01000006">
    <property type="protein sequence ID" value="KMY30833.1"/>
    <property type="molecule type" value="Genomic_DNA"/>
</dbReference>
<dbReference type="InterPro" id="IPR012046">
    <property type="entry name" value="LytTR_ABC"/>
</dbReference>
<organism evidence="2 3">
    <name type="scientific">Lysinibacillus xylanilyticus</name>
    <dbReference type="NCBI Taxonomy" id="582475"/>
    <lineage>
        <taxon>Bacteria</taxon>
        <taxon>Bacillati</taxon>
        <taxon>Bacillota</taxon>
        <taxon>Bacilli</taxon>
        <taxon>Bacillales</taxon>
        <taxon>Bacillaceae</taxon>
        <taxon>Lysinibacillus</taxon>
    </lineage>
</organism>
<keyword evidence="2" id="KW-0067">ATP-binding</keyword>
<dbReference type="Proteomes" id="UP000037326">
    <property type="component" value="Unassembled WGS sequence"/>
</dbReference>
<dbReference type="OrthoDB" id="9809318at2"/>
<dbReference type="Gene3D" id="2.40.50.1020">
    <property type="entry name" value="LytTr DNA-binding domain"/>
    <property type="match status" value="1"/>
</dbReference>
<gene>
    <name evidence="2" type="ORF">ACZ11_14455</name>
</gene>
<reference evidence="3" key="1">
    <citation type="submission" date="2015-07" db="EMBL/GenBank/DDBJ databases">
        <authorList>
            <consortium name="Consortium for Microbial Forensics and Genomics (microFORGE)"/>
            <person name="Knight B.M."/>
            <person name="Roberts D.P."/>
            <person name="Lin D."/>
            <person name="Hari K."/>
            <person name="Fletcher J."/>
            <person name="Melcher U."/>
            <person name="Blagden T."/>
            <person name="Winegar R.A."/>
        </authorList>
    </citation>
    <scope>NUCLEOTIDE SEQUENCE [LARGE SCALE GENOMIC DNA]</scope>
    <source>
        <strain evidence="3">DSM 23493</strain>
    </source>
</reference>
<evidence type="ECO:0000313" key="2">
    <source>
        <dbReference type="EMBL" id="KMY30833.1"/>
    </source>
</evidence>
<dbReference type="GO" id="GO:0005524">
    <property type="term" value="F:ATP binding"/>
    <property type="evidence" value="ECO:0007669"/>
    <property type="project" value="UniProtKB-KW"/>
</dbReference>
<dbReference type="PIRSF" id="PIRSF036612">
    <property type="entry name" value="ABC_ATP_LytTR"/>
    <property type="match status" value="1"/>
</dbReference>
<proteinExistence type="predicted"/>
<comment type="caution">
    <text evidence="2">The sequence shown here is derived from an EMBL/GenBank/DDBJ whole genome shotgun (WGS) entry which is preliminary data.</text>
</comment>
<dbReference type="InterPro" id="IPR027417">
    <property type="entry name" value="P-loop_NTPase"/>
</dbReference>
<dbReference type="SUPFAM" id="SSF52540">
    <property type="entry name" value="P-loop containing nucleoside triphosphate hydrolases"/>
    <property type="match status" value="1"/>
</dbReference>
<dbReference type="AlphaFoldDB" id="A0A0K9F9G0"/>
<evidence type="ECO:0000313" key="3">
    <source>
        <dbReference type="Proteomes" id="UP000037326"/>
    </source>
</evidence>
<dbReference type="Gene3D" id="3.40.50.300">
    <property type="entry name" value="P-loop containing nucleotide triphosphate hydrolases"/>
    <property type="match status" value="1"/>
</dbReference>
<dbReference type="PANTHER" id="PTHR37299:SF1">
    <property type="entry name" value="STAGE 0 SPORULATION PROTEIN A HOMOLOG"/>
    <property type="match status" value="1"/>
</dbReference>
<sequence>MNQNESIIIDPYIEGGNVIYPNFHLSMQPGIIIGIHTDVSKIHTLIQWFSKQSNTYTHFRENALYERLTVREYINFCLKLFNASSEKVENLLKLFALVEQKSIKISKLSNGEKQRLKLIHTYLNQAPIQVLEEPFQNIDEFSKQKVIQLLDVLQKQNKTVILLSNNFEDLIISSTEIHRLDAMGLHALDVKEDETEPASPSLESAPIRLDKIPTKKNDKIILFNPPEIDYIESVEGVVSLYVAGETYPCTLSLNDLEQKLTPFGFFRSHRSYIVNLQKVREIITWTRNSYSLALNSNEKTIVPLSKNKLADLKEILGI</sequence>
<evidence type="ECO:0000259" key="1">
    <source>
        <dbReference type="PROSITE" id="PS50930"/>
    </source>
</evidence>
<dbReference type="PATRIC" id="fig|582475.4.peg.4977"/>
<dbReference type="GeneID" id="96599429"/>
<dbReference type="InterPro" id="IPR003439">
    <property type="entry name" value="ABC_transporter-like_ATP-bd"/>
</dbReference>
<dbReference type="SMART" id="SM00850">
    <property type="entry name" value="LytTR"/>
    <property type="match status" value="1"/>
</dbReference>
<dbReference type="Pfam" id="PF04397">
    <property type="entry name" value="LytTR"/>
    <property type="match status" value="1"/>
</dbReference>